<dbReference type="EMBL" id="FLRE01000859">
    <property type="protein sequence ID" value="SBT55413.1"/>
    <property type="molecule type" value="Genomic_DNA"/>
</dbReference>
<accession>A0A1A9AGX1</accession>
<feature type="region of interest" description="Disordered" evidence="1">
    <location>
        <begin position="311"/>
        <end position="375"/>
    </location>
</feature>
<evidence type="ECO:0000256" key="1">
    <source>
        <dbReference type="SAM" id="MobiDB-lite"/>
    </source>
</evidence>
<feature type="compositionally biased region" description="Basic and acidic residues" evidence="1">
    <location>
        <begin position="313"/>
        <end position="323"/>
    </location>
</feature>
<dbReference type="Pfam" id="PF05795">
    <property type="entry name" value="Plasmodium_Vir"/>
    <property type="match status" value="1"/>
</dbReference>
<sequence>MYDMVDILYRNITNMGIAETYTEQNPNQQFISTCNSIFTNYHNSNSLPKDVCITLLAYFRLSKIPGGSNDPNSYCGYSNYWLNKKVRKENGTLEEYASSFFNIFASSTNGNFTGSECKNYIYDLGDDTFKKLKILFTYYEHYSNYILKKQTEPDLSCVYAQECAKIYKENIISCSDFEDKFCKKLKAFRDILMNQLLSRSMCADQQNIILSIDKKMAESTSQNQREESSQATTISASSFGTMMGVSLLSLFLYKITPLGSWLSPRLGNLKKTFNMGENEENESIFQYSESIESNYTNGDYNIAYNFRHRHTEKSRGDGGRDWSDGATSPGMPGAPRSWERQEGPSPRTFGESMALRQPDLRLPASRTVRSKFPLI</sequence>
<protein>
    <submittedName>
        <fullName evidence="2">PIR Superfamily Protein</fullName>
    </submittedName>
</protein>
<name>A0A1A9AGX1_PLAOA</name>
<reference evidence="3" key="1">
    <citation type="submission" date="2016-05" db="EMBL/GenBank/DDBJ databases">
        <authorList>
            <person name="Naeem Raeece"/>
        </authorList>
    </citation>
    <scope>NUCLEOTIDE SEQUENCE [LARGE SCALE GENOMIC DNA]</scope>
</reference>
<dbReference type="InterPro" id="IPR008780">
    <property type="entry name" value="Plasmodium_Vir"/>
</dbReference>
<dbReference type="AlphaFoldDB" id="A0A1A9AGX1"/>
<evidence type="ECO:0000313" key="3">
    <source>
        <dbReference type="Proteomes" id="UP000078550"/>
    </source>
</evidence>
<dbReference type="Proteomes" id="UP000078550">
    <property type="component" value="Unassembled WGS sequence"/>
</dbReference>
<gene>
    <name evidence="2" type="ORF">POVWA2_067850</name>
</gene>
<evidence type="ECO:0000313" key="2">
    <source>
        <dbReference type="EMBL" id="SBT55413.1"/>
    </source>
</evidence>
<proteinExistence type="predicted"/>
<organism evidence="2 3">
    <name type="scientific">Plasmodium ovale wallikeri</name>
    <dbReference type="NCBI Taxonomy" id="864142"/>
    <lineage>
        <taxon>Eukaryota</taxon>
        <taxon>Sar</taxon>
        <taxon>Alveolata</taxon>
        <taxon>Apicomplexa</taxon>
        <taxon>Aconoidasida</taxon>
        <taxon>Haemosporida</taxon>
        <taxon>Plasmodiidae</taxon>
        <taxon>Plasmodium</taxon>
        <taxon>Plasmodium (Plasmodium)</taxon>
    </lineage>
</organism>